<gene>
    <name evidence="7" type="ORF">LSINAPIS_LOCUS14251</name>
</gene>
<keyword evidence="4" id="KW-0408">Iron</keyword>
<dbReference type="GO" id="GO:0020037">
    <property type="term" value="F:heme binding"/>
    <property type="evidence" value="ECO:0007669"/>
    <property type="project" value="InterPro"/>
</dbReference>
<comment type="similarity">
    <text evidence="5">Belongs to the globin family.</text>
</comment>
<dbReference type="GO" id="GO:0019825">
    <property type="term" value="F:oxygen binding"/>
    <property type="evidence" value="ECO:0007669"/>
    <property type="project" value="InterPro"/>
</dbReference>
<dbReference type="GO" id="GO:0005506">
    <property type="term" value="F:iron ion binding"/>
    <property type="evidence" value="ECO:0007669"/>
    <property type="project" value="InterPro"/>
</dbReference>
<comment type="subunit">
    <text evidence="1">Monomer.</text>
</comment>
<evidence type="ECO:0000256" key="3">
    <source>
        <dbReference type="ARBA" id="ARBA00022723"/>
    </source>
</evidence>
<keyword evidence="5" id="KW-0813">Transport</keyword>
<dbReference type="CDD" id="cd01040">
    <property type="entry name" value="Mb-like"/>
    <property type="match status" value="1"/>
</dbReference>
<dbReference type="InterPro" id="IPR013314">
    <property type="entry name" value="Globin_lamprey/hagfish"/>
</dbReference>
<dbReference type="AlphaFoldDB" id="A0A5E4R3F8"/>
<dbReference type="InterPro" id="IPR012292">
    <property type="entry name" value="Globin/Proto"/>
</dbReference>
<evidence type="ECO:0000313" key="7">
    <source>
        <dbReference type="EMBL" id="VVD04513.1"/>
    </source>
</evidence>
<evidence type="ECO:0000259" key="6">
    <source>
        <dbReference type="PROSITE" id="PS01033"/>
    </source>
</evidence>
<dbReference type="PANTHER" id="PTHR46783">
    <property type="entry name" value="CYTOGLOBIN"/>
    <property type="match status" value="1"/>
</dbReference>
<keyword evidence="5" id="KW-0561">Oxygen transport</keyword>
<dbReference type="Pfam" id="PF00042">
    <property type="entry name" value="Globin"/>
    <property type="match status" value="1"/>
</dbReference>
<dbReference type="Proteomes" id="UP000324832">
    <property type="component" value="Unassembled WGS sequence"/>
</dbReference>
<dbReference type="InterPro" id="IPR009050">
    <property type="entry name" value="Globin-like_sf"/>
</dbReference>
<dbReference type="PROSITE" id="PS01033">
    <property type="entry name" value="GLOBIN"/>
    <property type="match status" value="1"/>
</dbReference>
<evidence type="ECO:0000256" key="5">
    <source>
        <dbReference type="RuleBase" id="RU000356"/>
    </source>
</evidence>
<protein>
    <recommendedName>
        <fullName evidence="6">Globin domain-containing protein</fullName>
    </recommendedName>
</protein>
<evidence type="ECO:0000256" key="2">
    <source>
        <dbReference type="ARBA" id="ARBA00022617"/>
    </source>
</evidence>
<dbReference type="EMBL" id="FZQP02006870">
    <property type="protein sequence ID" value="VVD04513.1"/>
    <property type="molecule type" value="Genomic_DNA"/>
</dbReference>
<organism evidence="7 8">
    <name type="scientific">Leptidea sinapis</name>
    <dbReference type="NCBI Taxonomy" id="189913"/>
    <lineage>
        <taxon>Eukaryota</taxon>
        <taxon>Metazoa</taxon>
        <taxon>Ecdysozoa</taxon>
        <taxon>Arthropoda</taxon>
        <taxon>Hexapoda</taxon>
        <taxon>Insecta</taxon>
        <taxon>Pterygota</taxon>
        <taxon>Neoptera</taxon>
        <taxon>Endopterygota</taxon>
        <taxon>Lepidoptera</taxon>
        <taxon>Glossata</taxon>
        <taxon>Ditrysia</taxon>
        <taxon>Papilionoidea</taxon>
        <taxon>Pieridae</taxon>
        <taxon>Dismorphiinae</taxon>
        <taxon>Leptidea</taxon>
    </lineage>
</organism>
<dbReference type="GO" id="GO:0005344">
    <property type="term" value="F:oxygen carrier activity"/>
    <property type="evidence" value="ECO:0007669"/>
    <property type="project" value="UniProtKB-KW"/>
</dbReference>
<dbReference type="InterPro" id="IPR044399">
    <property type="entry name" value="Mb-like_M"/>
</dbReference>
<name>A0A5E4R3F8_9NEOP</name>
<feature type="domain" description="Globin" evidence="6">
    <location>
        <begin position="22"/>
        <end position="167"/>
    </location>
</feature>
<dbReference type="InterPro" id="IPR000971">
    <property type="entry name" value="Globin"/>
</dbReference>
<dbReference type="Gene3D" id="1.10.490.10">
    <property type="entry name" value="Globins"/>
    <property type="match status" value="1"/>
</dbReference>
<sequence>MGGWLSYYWWGGDPDVVNPVSGMTRREIYAVQKTWAPAYENCVGTGSEFFKRLFRACPETKDFFRMLRRLSEDEFDANHQFRAHVINLMASFNQAVVNLHQPEVVVVMMNKLGVSHAKRKIKESHFNELKVVIVNIFIEVFNLDKKTLGAWSKAIDFLYKHIFETLNSPIEED</sequence>
<dbReference type="PANTHER" id="PTHR46783:SF1">
    <property type="entry name" value="CYTOGLOBIN-1-RELATED"/>
    <property type="match status" value="1"/>
</dbReference>
<reference evidence="7 8" key="1">
    <citation type="submission" date="2017-07" db="EMBL/GenBank/DDBJ databases">
        <authorList>
            <person name="Talla V."/>
            <person name="Backstrom N."/>
        </authorList>
    </citation>
    <scope>NUCLEOTIDE SEQUENCE [LARGE SCALE GENOMIC DNA]</scope>
</reference>
<keyword evidence="3" id="KW-0479">Metal-binding</keyword>
<proteinExistence type="inferred from homology"/>
<dbReference type="GO" id="GO:0016491">
    <property type="term" value="F:oxidoreductase activity"/>
    <property type="evidence" value="ECO:0007669"/>
    <property type="project" value="UniProtKB-ARBA"/>
</dbReference>
<accession>A0A5E4R3F8</accession>
<evidence type="ECO:0000256" key="4">
    <source>
        <dbReference type="ARBA" id="ARBA00023004"/>
    </source>
</evidence>
<evidence type="ECO:0000256" key="1">
    <source>
        <dbReference type="ARBA" id="ARBA00011245"/>
    </source>
</evidence>
<keyword evidence="8" id="KW-1185">Reference proteome</keyword>
<evidence type="ECO:0000313" key="8">
    <source>
        <dbReference type="Proteomes" id="UP000324832"/>
    </source>
</evidence>
<dbReference type="SUPFAM" id="SSF46458">
    <property type="entry name" value="Globin-like"/>
    <property type="match status" value="1"/>
</dbReference>
<keyword evidence="2 5" id="KW-0349">Heme</keyword>